<dbReference type="OrthoDB" id="1431437at2"/>
<dbReference type="HOGENOM" id="CLU_873768_0_0_6"/>
<sequence>MDQKPPLVLIVGTGRSGTTFLGKLLDSHPRVRYRHEPDWAYVDPSLPFLPRPTEQDAYRHQAAQYFRRLAEVRAVKVTGKTPLFRKSYRSGPREAAHRLNLAIGHVLDSLGIAKKRDLVWDMVQKDATDDLVTVIKSVNSLARAPLFAHALPNTPIVHIIRHPAGVVASRLRGANRGLMGSKTYIDSLFDAGYAEASGLKREQVQEWPLEKQFAFEWMTLNETVYRSLRNHEQYICVTHEALSRSTEKTTQSILAHIGIDWNEQTAHFIRSLRAKTASSGFFDVQRAPEPQIERWRNEMTNTQLKWIEEVIEPSRVGQWFLN</sequence>
<evidence type="ECO:0000313" key="2">
    <source>
        <dbReference type="Proteomes" id="UP000000647"/>
    </source>
</evidence>
<dbReference type="RefSeq" id="WP_011814349.1">
    <property type="nucleotide sequence ID" value="NC_008789.1"/>
</dbReference>
<protein>
    <submittedName>
        <fullName evidence="1">Sulfotransferase</fullName>
    </submittedName>
</protein>
<dbReference type="Gene3D" id="3.40.50.300">
    <property type="entry name" value="P-loop containing nucleotide triphosphate hydrolases"/>
    <property type="match status" value="1"/>
</dbReference>
<gene>
    <name evidence="1" type="ordered locus">Hhal_1563</name>
</gene>
<proteinExistence type="predicted"/>
<dbReference type="SUPFAM" id="SSF52540">
    <property type="entry name" value="P-loop containing nucleoside triphosphate hydrolases"/>
    <property type="match status" value="1"/>
</dbReference>
<dbReference type="GO" id="GO:0006790">
    <property type="term" value="P:sulfur compound metabolic process"/>
    <property type="evidence" value="ECO:0007669"/>
    <property type="project" value="TreeGrafter"/>
</dbReference>
<organism evidence="1 2">
    <name type="scientific">Halorhodospira halophila (strain DSM 244 / SL1)</name>
    <name type="common">Ectothiorhodospira halophila (strain DSM 244 / SL1)</name>
    <dbReference type="NCBI Taxonomy" id="349124"/>
    <lineage>
        <taxon>Bacteria</taxon>
        <taxon>Pseudomonadati</taxon>
        <taxon>Pseudomonadota</taxon>
        <taxon>Gammaproteobacteria</taxon>
        <taxon>Chromatiales</taxon>
        <taxon>Ectothiorhodospiraceae</taxon>
        <taxon>Halorhodospira</taxon>
    </lineage>
</organism>
<dbReference type="GO" id="GO:0001517">
    <property type="term" value="F:N-acetylglucosamine 6-O-sulfotransferase activity"/>
    <property type="evidence" value="ECO:0007669"/>
    <property type="project" value="TreeGrafter"/>
</dbReference>
<dbReference type="PANTHER" id="PTHR10704:SF44">
    <property type="entry name" value="LD35051P-RELATED"/>
    <property type="match status" value="1"/>
</dbReference>
<keyword evidence="2" id="KW-1185">Reference proteome</keyword>
<keyword evidence="1" id="KW-0808">Transferase</keyword>
<dbReference type="Proteomes" id="UP000000647">
    <property type="component" value="Chromosome"/>
</dbReference>
<evidence type="ECO:0000313" key="1">
    <source>
        <dbReference type="EMBL" id="ABM62327.1"/>
    </source>
</evidence>
<dbReference type="PANTHER" id="PTHR10704">
    <property type="entry name" value="CARBOHYDRATE SULFOTRANSFERASE"/>
    <property type="match status" value="1"/>
</dbReference>
<reference evidence="1 2" key="2">
    <citation type="journal article" date="2013" name="Stand. Genomic Sci.">
        <title>Complete genome sequence of Halorhodospira halophila SL1.</title>
        <authorList>
            <person name="Challacombe J.F."/>
            <person name="Majid S."/>
            <person name="Deole R."/>
            <person name="Brettin T.S."/>
            <person name="Bruce D."/>
            <person name="Delano S.F."/>
            <person name="Detter J.C."/>
            <person name="Gleasner C.D."/>
            <person name="Han C.S."/>
            <person name="Misra M."/>
            <person name="Reitenga K.G."/>
            <person name="Mikhailova N."/>
            <person name="Woyke T."/>
            <person name="Pitluck S."/>
            <person name="Nolan M."/>
            <person name="Land M.L."/>
            <person name="Saunders E."/>
            <person name="Tapia R."/>
            <person name="Lapidus A."/>
            <person name="Ivanova N."/>
            <person name="Hoff W.D."/>
        </authorList>
    </citation>
    <scope>NUCLEOTIDE SEQUENCE [LARGE SCALE GENOMIC DNA]</scope>
    <source>
        <strain evidence="2">DSM 244 / SL1</strain>
    </source>
</reference>
<dbReference type="Pfam" id="PF13469">
    <property type="entry name" value="Sulfotransfer_3"/>
    <property type="match status" value="1"/>
</dbReference>
<dbReference type="EMBL" id="CP000544">
    <property type="protein sequence ID" value="ABM62327.1"/>
    <property type="molecule type" value="Genomic_DNA"/>
</dbReference>
<dbReference type="eggNOG" id="ENOG5033JSA">
    <property type="taxonomic scope" value="Bacteria"/>
</dbReference>
<accession>A1WXB5</accession>
<dbReference type="GO" id="GO:0006044">
    <property type="term" value="P:N-acetylglucosamine metabolic process"/>
    <property type="evidence" value="ECO:0007669"/>
    <property type="project" value="TreeGrafter"/>
</dbReference>
<dbReference type="InterPro" id="IPR027417">
    <property type="entry name" value="P-loop_NTPase"/>
</dbReference>
<dbReference type="InterPro" id="IPR051135">
    <property type="entry name" value="Gal/GlcNAc/GalNAc_ST"/>
</dbReference>
<dbReference type="KEGG" id="hha:Hhal_1563"/>
<dbReference type="AlphaFoldDB" id="A1WXB5"/>
<reference evidence="2" key="1">
    <citation type="submission" date="2006-12" db="EMBL/GenBank/DDBJ databases">
        <title>Complete sequence of Halorhodospira halophila SL1.</title>
        <authorList>
            <consortium name="US DOE Joint Genome Institute"/>
            <person name="Copeland A."/>
            <person name="Lucas S."/>
            <person name="Lapidus A."/>
            <person name="Barry K."/>
            <person name="Detter J.C."/>
            <person name="Glavina del Rio T."/>
            <person name="Hammon N."/>
            <person name="Israni S."/>
            <person name="Dalin E."/>
            <person name="Tice H."/>
            <person name="Pitluck S."/>
            <person name="Saunders E."/>
            <person name="Brettin T."/>
            <person name="Bruce D."/>
            <person name="Han C."/>
            <person name="Tapia R."/>
            <person name="Schmutz J."/>
            <person name="Larimer F."/>
            <person name="Land M."/>
            <person name="Hauser L."/>
            <person name="Kyrpides N."/>
            <person name="Mikhailova N."/>
            <person name="Hoff W."/>
            <person name="Richardson P."/>
        </authorList>
    </citation>
    <scope>NUCLEOTIDE SEQUENCE [LARGE SCALE GENOMIC DNA]</scope>
    <source>
        <strain evidence="2">DSM 244 / SL1</strain>
    </source>
</reference>
<name>A1WXB5_HALHL</name>